<organism evidence="1">
    <name type="scientific">Vitis vinifera</name>
    <name type="common">Grape</name>
    <dbReference type="NCBI Taxonomy" id="29760"/>
    <lineage>
        <taxon>Eukaryota</taxon>
        <taxon>Viridiplantae</taxon>
        <taxon>Streptophyta</taxon>
        <taxon>Embryophyta</taxon>
        <taxon>Tracheophyta</taxon>
        <taxon>Spermatophyta</taxon>
        <taxon>Magnoliopsida</taxon>
        <taxon>eudicotyledons</taxon>
        <taxon>Gunneridae</taxon>
        <taxon>Pentapetalae</taxon>
        <taxon>rosids</taxon>
        <taxon>Vitales</taxon>
        <taxon>Vitaceae</taxon>
        <taxon>Viteae</taxon>
        <taxon>Vitis</taxon>
    </lineage>
</organism>
<sequence>MTRCMLHDKELPKKFWAKATNSTVFLYNRLPTKALNDKTSFEACLTKHSSIRRVARPIPYSDVHRNWHAIHTSPIRMPSPDPVASVSNKILDRVSWSIINYLAKSMLDRTFWGQRKEVSSSVEEVRTLGNCSGPDSFSPQQNSTKVLIDNQAAIAISHNLVFHGKTKHFKIKLFFLRKGWRNRRRRIGGEGALHLRRIVEIRGSLNTVRLGS</sequence>
<evidence type="ECO:0000313" key="1">
    <source>
        <dbReference type="EMBL" id="CAN65952.1"/>
    </source>
</evidence>
<evidence type="ECO:0008006" key="2">
    <source>
        <dbReference type="Google" id="ProtNLM"/>
    </source>
</evidence>
<gene>
    <name evidence="1" type="ORF">VITISV_026757</name>
</gene>
<protein>
    <recommendedName>
        <fullName evidence="2">Retrovirus-related Pol polyprotein from transposon TNT 1-94</fullName>
    </recommendedName>
</protein>
<name>A5BSV3_VITVI</name>
<proteinExistence type="predicted"/>
<accession>A5BSV3</accession>
<dbReference type="AlphaFoldDB" id="A5BSV3"/>
<reference evidence="1" key="1">
    <citation type="journal article" date="2007" name="PLoS ONE">
        <title>The first genome sequence of an elite grapevine cultivar (Pinot noir Vitis vinifera L.): coping with a highly heterozygous genome.</title>
        <authorList>
            <person name="Velasco R."/>
            <person name="Zharkikh A."/>
            <person name="Troggio M."/>
            <person name="Cartwright D.A."/>
            <person name="Cestaro A."/>
            <person name="Pruss D."/>
            <person name="Pindo M."/>
            <person name="FitzGerald L.M."/>
            <person name="Vezzulli S."/>
            <person name="Reid J."/>
            <person name="Malacarne G."/>
            <person name="Iliev D."/>
            <person name="Coppola G."/>
            <person name="Wardell B."/>
            <person name="Micheletti D."/>
            <person name="Macalma T."/>
            <person name="Facci M."/>
            <person name="Mitchell J.T."/>
            <person name="Perazzolli M."/>
            <person name="Eldredge G."/>
            <person name="Gatto P."/>
            <person name="Oyzerski R."/>
            <person name="Moretto M."/>
            <person name="Gutin N."/>
            <person name="Stefanini M."/>
            <person name="Chen Y."/>
            <person name="Segala C."/>
            <person name="Davenport C."/>
            <person name="Dematte L."/>
            <person name="Mraz A."/>
            <person name="Battilana J."/>
            <person name="Stormo K."/>
            <person name="Costa F."/>
            <person name="Tao Q."/>
            <person name="Si-Ammour A."/>
            <person name="Harkins T."/>
            <person name="Lackey A."/>
            <person name="Perbost C."/>
            <person name="Taillon B."/>
            <person name="Stella A."/>
            <person name="Solovyev V."/>
            <person name="Fawcett J.A."/>
            <person name="Sterck L."/>
            <person name="Vandepoele K."/>
            <person name="Grando S.M."/>
            <person name="Toppo S."/>
            <person name="Moser C."/>
            <person name="Lanchbury J."/>
            <person name="Bogden R."/>
            <person name="Skolnick M."/>
            <person name="Sgaramella V."/>
            <person name="Bhatnagar S.K."/>
            <person name="Fontana P."/>
            <person name="Gutin A."/>
            <person name="Van de Peer Y."/>
            <person name="Salamini F."/>
            <person name="Viola R."/>
        </authorList>
    </citation>
    <scope>NUCLEOTIDE SEQUENCE</scope>
</reference>
<dbReference type="EMBL" id="AM469805">
    <property type="protein sequence ID" value="CAN65952.1"/>
    <property type="molecule type" value="Genomic_DNA"/>
</dbReference>